<protein>
    <recommendedName>
        <fullName evidence="3">Zinc-binding metallo-peptidase</fullName>
    </recommendedName>
</protein>
<name>A0A9D2NXU8_9FIRM</name>
<organism evidence="1 2">
    <name type="scientific">Candidatus Intestinimonas pullistercoris</name>
    <dbReference type="NCBI Taxonomy" id="2838623"/>
    <lineage>
        <taxon>Bacteria</taxon>
        <taxon>Bacillati</taxon>
        <taxon>Bacillota</taxon>
        <taxon>Clostridia</taxon>
        <taxon>Eubacteriales</taxon>
        <taxon>Intestinimonas</taxon>
    </lineage>
</organism>
<sequence>MGLRRLSAGLLALILLTGCGKKTGSLLPQGGEAEVDQEEARAELEVQLGLLSGELTQEEYQAALDLWLTLKPIRDQRLEQGEWEKSDYEQRLWGRLADLLDQYTVTYLGGDAQGFGYQSPPEQTLAVYTISAGGALTPREGQTFPSGGWSEEQLLALWEDMTGILPEGAFDDFDRLTFFTDGPGETVAWVWMTDQEGARWEIALDPEDAGDRAYFVETVLHEYAHYLTLNDTQADYTQEQTLDTYNEYGMVTRPGSYLDDFYQTFWTGYLDQCLACDDTYNFFLRFYDDFIDAYASTDPSEDICESFTYFVLRPRDPYAYQDVWSQKLDFFYSYPELVEFRTAVRGNLGLARGDSYESGYDSGAEAA</sequence>
<reference evidence="1" key="2">
    <citation type="submission" date="2021-04" db="EMBL/GenBank/DDBJ databases">
        <authorList>
            <person name="Gilroy R."/>
        </authorList>
    </citation>
    <scope>NUCLEOTIDE SEQUENCE</scope>
    <source>
        <strain evidence="1">CHK186-1790</strain>
    </source>
</reference>
<reference evidence="1" key="1">
    <citation type="journal article" date="2021" name="PeerJ">
        <title>Extensive microbial diversity within the chicken gut microbiome revealed by metagenomics and culture.</title>
        <authorList>
            <person name="Gilroy R."/>
            <person name="Ravi A."/>
            <person name="Getino M."/>
            <person name="Pursley I."/>
            <person name="Horton D.L."/>
            <person name="Alikhan N.F."/>
            <person name="Baker D."/>
            <person name="Gharbi K."/>
            <person name="Hall N."/>
            <person name="Watson M."/>
            <person name="Adriaenssens E.M."/>
            <person name="Foster-Nyarko E."/>
            <person name="Jarju S."/>
            <person name="Secka A."/>
            <person name="Antonio M."/>
            <person name="Oren A."/>
            <person name="Chaudhuri R.R."/>
            <person name="La Ragione R."/>
            <person name="Hildebrand F."/>
            <person name="Pallen M.J."/>
        </authorList>
    </citation>
    <scope>NUCLEOTIDE SEQUENCE</scope>
    <source>
        <strain evidence="1">CHK186-1790</strain>
    </source>
</reference>
<gene>
    <name evidence="1" type="ORF">H9701_02635</name>
</gene>
<accession>A0A9D2NXU8</accession>
<dbReference type="EMBL" id="DWWJ01000049">
    <property type="protein sequence ID" value="HJC40435.1"/>
    <property type="molecule type" value="Genomic_DNA"/>
</dbReference>
<dbReference type="AlphaFoldDB" id="A0A9D2NXU8"/>
<evidence type="ECO:0000313" key="2">
    <source>
        <dbReference type="Proteomes" id="UP000823882"/>
    </source>
</evidence>
<dbReference type="PROSITE" id="PS51257">
    <property type="entry name" value="PROKAR_LIPOPROTEIN"/>
    <property type="match status" value="1"/>
</dbReference>
<dbReference type="Proteomes" id="UP000823882">
    <property type="component" value="Unassembled WGS sequence"/>
</dbReference>
<evidence type="ECO:0000313" key="1">
    <source>
        <dbReference type="EMBL" id="HJC40435.1"/>
    </source>
</evidence>
<proteinExistence type="predicted"/>
<evidence type="ECO:0008006" key="3">
    <source>
        <dbReference type="Google" id="ProtNLM"/>
    </source>
</evidence>
<comment type="caution">
    <text evidence="1">The sequence shown here is derived from an EMBL/GenBank/DDBJ whole genome shotgun (WGS) entry which is preliminary data.</text>
</comment>